<dbReference type="RefSeq" id="WP_039644991.1">
    <property type="nucleotide sequence ID" value="NZ_JAPTFZ010000006.1"/>
</dbReference>
<proteinExistence type="predicted"/>
<protein>
    <recommendedName>
        <fullName evidence="3">Phage protein</fullName>
    </recommendedName>
</protein>
<sequence length="173" mass="20539">MANLVKCPLCGMKDNRELMVKVGNRYWHDSCRIEYEENQDAEKTEELKIKERDKEEYKDLIEYICDLFDCEKPNGIIFKQIKDLHNAPYNYRYKAIQMSLEYFFNVKNNSTNKARGIGIVPYIYDEAAEFYKNLAKISQTNIEQESIKPKEVIIKKPVRDMSKKKSKFNLNDI</sequence>
<dbReference type="EMBL" id="NEFX01000018">
    <property type="protein sequence ID" value="OTW30509.1"/>
    <property type="molecule type" value="Genomic_DNA"/>
</dbReference>
<keyword evidence="2" id="KW-1185">Reference proteome</keyword>
<comment type="caution">
    <text evidence="1">The sequence shown here is derived from an EMBL/GenBank/DDBJ whole genome shotgun (WGS) entry which is preliminary data.</text>
</comment>
<evidence type="ECO:0000313" key="2">
    <source>
        <dbReference type="Proteomes" id="UP000195208"/>
    </source>
</evidence>
<organism evidence="1 2">
    <name type="scientific">Staphylococcus agnetis</name>
    <dbReference type="NCBI Taxonomy" id="985762"/>
    <lineage>
        <taxon>Bacteria</taxon>
        <taxon>Bacillati</taxon>
        <taxon>Bacillota</taxon>
        <taxon>Bacilli</taxon>
        <taxon>Bacillales</taxon>
        <taxon>Staphylococcaceae</taxon>
        <taxon>Staphylococcus</taxon>
    </lineage>
</organism>
<dbReference type="Proteomes" id="UP000195208">
    <property type="component" value="Unassembled WGS sequence"/>
</dbReference>
<gene>
    <name evidence="1" type="ORF">B9M88_09580</name>
</gene>
<reference evidence="1 2" key="1">
    <citation type="submission" date="2017-04" db="EMBL/GenBank/DDBJ databases">
        <title>Staphylococcus agnetis, a potential pathogen in the broiler production.</title>
        <authorList>
            <person name="Poulsen L."/>
        </authorList>
    </citation>
    <scope>NUCLEOTIDE SEQUENCE [LARGE SCALE GENOMIC DNA]</scope>
    <source>
        <strain evidence="1 2">723_310714_2_2_spleen</strain>
    </source>
</reference>
<evidence type="ECO:0000313" key="1">
    <source>
        <dbReference type="EMBL" id="OTW30509.1"/>
    </source>
</evidence>
<evidence type="ECO:0008006" key="3">
    <source>
        <dbReference type="Google" id="ProtNLM"/>
    </source>
</evidence>
<name>A0ABX3Z245_9STAP</name>
<accession>A0ABX3Z245</accession>
<dbReference type="GeneID" id="41072832"/>